<feature type="compositionally biased region" description="Basic and acidic residues" evidence="6">
    <location>
        <begin position="67"/>
        <end position="88"/>
    </location>
</feature>
<proteinExistence type="predicted"/>
<dbReference type="PROSITE" id="PS50811">
    <property type="entry name" value="WRKY"/>
    <property type="match status" value="1"/>
</dbReference>
<evidence type="ECO:0000259" key="7">
    <source>
        <dbReference type="PROSITE" id="PS50811"/>
    </source>
</evidence>
<dbReference type="OrthoDB" id="779182at2759"/>
<dbReference type="PANTHER" id="PTHR31429:SF54">
    <property type="entry name" value="WRKY TRANSCRIPTION FACTOR 9-RELATED"/>
    <property type="match status" value="1"/>
</dbReference>
<dbReference type="InterPro" id="IPR044810">
    <property type="entry name" value="WRKY_plant"/>
</dbReference>
<dbReference type="AlphaFoldDB" id="A0A833QKG8"/>
<keyword evidence="3" id="KW-0238">DNA-binding</keyword>
<dbReference type="EMBL" id="SWLB01000028">
    <property type="protein sequence ID" value="KAF3320614.1"/>
    <property type="molecule type" value="Genomic_DNA"/>
</dbReference>
<feature type="compositionally biased region" description="Basic and acidic residues" evidence="6">
    <location>
        <begin position="132"/>
        <end position="141"/>
    </location>
</feature>
<feature type="region of interest" description="Disordered" evidence="6">
    <location>
        <begin position="473"/>
        <end position="502"/>
    </location>
</feature>
<dbReference type="InterPro" id="IPR036576">
    <property type="entry name" value="WRKY_dom_sf"/>
</dbReference>
<comment type="caution">
    <text evidence="8">The sequence shown here is derived from an EMBL/GenBank/DDBJ whole genome shotgun (WGS) entry which is preliminary data.</text>
</comment>
<dbReference type="SMART" id="SM00774">
    <property type="entry name" value="WRKY"/>
    <property type="match status" value="1"/>
</dbReference>
<evidence type="ECO:0000256" key="5">
    <source>
        <dbReference type="ARBA" id="ARBA00023242"/>
    </source>
</evidence>
<feature type="region of interest" description="Disordered" evidence="6">
    <location>
        <begin position="132"/>
        <end position="180"/>
    </location>
</feature>
<evidence type="ECO:0000256" key="4">
    <source>
        <dbReference type="ARBA" id="ARBA00023163"/>
    </source>
</evidence>
<feature type="compositionally biased region" description="Polar residues" evidence="6">
    <location>
        <begin position="489"/>
        <end position="502"/>
    </location>
</feature>
<evidence type="ECO:0000256" key="1">
    <source>
        <dbReference type="ARBA" id="ARBA00004123"/>
    </source>
</evidence>
<evidence type="ECO:0000313" key="9">
    <source>
        <dbReference type="Proteomes" id="UP000623129"/>
    </source>
</evidence>
<feature type="compositionally biased region" description="Basic and acidic residues" evidence="6">
    <location>
        <begin position="152"/>
        <end position="170"/>
    </location>
</feature>
<dbReference type="FunFam" id="2.20.25.80:FF:000002">
    <property type="entry name" value="probable WRKY transcription factor 31"/>
    <property type="match status" value="1"/>
</dbReference>
<feature type="region of interest" description="Disordered" evidence="6">
    <location>
        <begin position="198"/>
        <end position="221"/>
    </location>
</feature>
<comment type="subcellular location">
    <subcellularLocation>
        <location evidence="1">Nucleus</location>
    </subcellularLocation>
</comment>
<feature type="region of interest" description="Disordered" evidence="6">
    <location>
        <begin position="1"/>
        <end position="105"/>
    </location>
</feature>
<evidence type="ECO:0000313" key="8">
    <source>
        <dbReference type="EMBL" id="KAF3320614.1"/>
    </source>
</evidence>
<dbReference type="InterPro" id="IPR003657">
    <property type="entry name" value="WRKY_dom"/>
</dbReference>
<evidence type="ECO:0000256" key="2">
    <source>
        <dbReference type="ARBA" id="ARBA00023015"/>
    </source>
</evidence>
<reference evidence="8" key="1">
    <citation type="submission" date="2020-01" db="EMBL/GenBank/DDBJ databases">
        <title>Genome sequence of Kobresia littledalei, the first chromosome-level genome in the family Cyperaceae.</title>
        <authorList>
            <person name="Qu G."/>
        </authorList>
    </citation>
    <scope>NUCLEOTIDE SEQUENCE</scope>
    <source>
        <strain evidence="8">C.B.Clarke</strain>
        <tissue evidence="8">Leaf</tissue>
    </source>
</reference>
<keyword evidence="4" id="KW-0804">Transcription</keyword>
<dbReference type="PANTHER" id="PTHR31429">
    <property type="entry name" value="WRKY TRANSCRIPTION FACTOR 36-RELATED"/>
    <property type="match status" value="1"/>
</dbReference>
<dbReference type="GO" id="GO:0043565">
    <property type="term" value="F:sequence-specific DNA binding"/>
    <property type="evidence" value="ECO:0007669"/>
    <property type="project" value="InterPro"/>
</dbReference>
<gene>
    <name evidence="8" type="ORF">FCM35_KLT14748</name>
</gene>
<dbReference type="Proteomes" id="UP000623129">
    <property type="component" value="Unassembled WGS sequence"/>
</dbReference>
<evidence type="ECO:0000256" key="3">
    <source>
        <dbReference type="ARBA" id="ARBA00023125"/>
    </source>
</evidence>
<feature type="domain" description="WRKY" evidence="7">
    <location>
        <begin position="255"/>
        <end position="321"/>
    </location>
</feature>
<name>A0A833QKG8_9POAL</name>
<dbReference type="GO" id="GO:0005634">
    <property type="term" value="C:nucleus"/>
    <property type="evidence" value="ECO:0007669"/>
    <property type="project" value="UniProtKB-SubCell"/>
</dbReference>
<dbReference type="SUPFAM" id="SSF118290">
    <property type="entry name" value="WRKY DNA-binding domain"/>
    <property type="match status" value="1"/>
</dbReference>
<dbReference type="Pfam" id="PF03106">
    <property type="entry name" value="WRKY"/>
    <property type="match status" value="1"/>
</dbReference>
<dbReference type="Gene3D" id="2.20.25.80">
    <property type="entry name" value="WRKY domain"/>
    <property type="match status" value="1"/>
</dbReference>
<evidence type="ECO:0000256" key="6">
    <source>
        <dbReference type="SAM" id="MobiDB-lite"/>
    </source>
</evidence>
<accession>A0A833QKG8</accession>
<feature type="compositionally biased region" description="Basic and acidic residues" evidence="6">
    <location>
        <begin position="200"/>
        <end position="209"/>
    </location>
</feature>
<dbReference type="GO" id="GO:0003700">
    <property type="term" value="F:DNA-binding transcription factor activity"/>
    <property type="evidence" value="ECO:0007669"/>
    <property type="project" value="InterPro"/>
</dbReference>
<keyword evidence="5" id="KW-0539">Nucleus</keyword>
<keyword evidence="9" id="KW-1185">Reference proteome</keyword>
<sequence length="502" mass="55179">MSLKKNKGEGSMQIDLSLNIEEETDMDNDSEETEEALEQEAVEPESGKETPVEAAETCENQQSANELYKDVVKEVEQEHRETKSHRPDSTVSHELSKVQAEMDRLKEDNKKLKEFIDRTLKDYHELHKKLAEMKHQDEQPKEPQLFLTLGGDGHREAKRARENSENKELTKQSSSSMIIDSDDENKELGLSLSLQSYADTPDRDQESGNRDNIAGPGGYSLLESSKIHTNELAGITSQSINPANRKTRVSVRVRCQGPTMNDGCQWRKYGQKVAKGNPCPRAYYRCTVAPGCPVRKQVQRCLEDMSILVTTYEGTHNHPLPVGATAMASTTSAAATFMLLSSTTSSSISDNNLSNMSYLSPYMMNHASQNPLASTNISTLASSSTSTSMFDIGGNPTQALHALQHQPFNMLGSNLKYPWGACNPFSNNINSSNGIWRNEDDKMAGDCSVGVTPVAPDPKLTVAVAAALSSYMNNKNNEQGNGAQENGESSNKVSNSKWGIDS</sequence>
<feature type="compositionally biased region" description="Basic and acidic residues" evidence="6">
    <location>
        <begin position="94"/>
        <end position="105"/>
    </location>
</feature>
<feature type="compositionally biased region" description="Acidic residues" evidence="6">
    <location>
        <begin position="20"/>
        <end position="43"/>
    </location>
</feature>
<feature type="compositionally biased region" description="Low complexity" evidence="6">
    <location>
        <begin position="473"/>
        <end position="488"/>
    </location>
</feature>
<keyword evidence="2" id="KW-0805">Transcription regulation</keyword>
<organism evidence="8 9">
    <name type="scientific">Carex littledalei</name>
    <dbReference type="NCBI Taxonomy" id="544730"/>
    <lineage>
        <taxon>Eukaryota</taxon>
        <taxon>Viridiplantae</taxon>
        <taxon>Streptophyta</taxon>
        <taxon>Embryophyta</taxon>
        <taxon>Tracheophyta</taxon>
        <taxon>Spermatophyta</taxon>
        <taxon>Magnoliopsida</taxon>
        <taxon>Liliopsida</taxon>
        <taxon>Poales</taxon>
        <taxon>Cyperaceae</taxon>
        <taxon>Cyperoideae</taxon>
        <taxon>Cariceae</taxon>
        <taxon>Carex</taxon>
        <taxon>Carex subgen. Euthyceras</taxon>
    </lineage>
</organism>
<protein>
    <submittedName>
        <fullName evidence="8">Putative WRKY transcription factor 9</fullName>
    </submittedName>
</protein>